<dbReference type="Pfam" id="PF02626">
    <property type="entry name" value="CT_A_B"/>
    <property type="match status" value="1"/>
</dbReference>
<dbReference type="InterPro" id="IPR003778">
    <property type="entry name" value="CT_A_B"/>
</dbReference>
<dbReference type="AlphaFoldDB" id="A0A1K1X6B5"/>
<evidence type="ECO:0000256" key="6">
    <source>
        <dbReference type="ARBA" id="ARBA00022598"/>
    </source>
</evidence>
<evidence type="ECO:0000256" key="7">
    <source>
        <dbReference type="ARBA" id="ARBA00022741"/>
    </source>
</evidence>
<dbReference type="GO" id="GO:0005524">
    <property type="term" value="F:ATP binding"/>
    <property type="evidence" value="ECO:0007669"/>
    <property type="project" value="UniProtKB-UniRule"/>
</dbReference>
<feature type="domain" description="Lipoyl-binding" evidence="14">
    <location>
        <begin position="1148"/>
        <end position="1224"/>
    </location>
</feature>
<dbReference type="Gene3D" id="2.40.100.10">
    <property type="entry name" value="Cyclophilin-like"/>
    <property type="match status" value="2"/>
</dbReference>
<dbReference type="InterPro" id="IPR005479">
    <property type="entry name" value="CPAse_ATP-bd"/>
</dbReference>
<dbReference type="PROSITE" id="PS50968">
    <property type="entry name" value="BIOTINYL_LIPOYL"/>
    <property type="match status" value="1"/>
</dbReference>
<keyword evidence="6" id="KW-0436">Ligase</keyword>
<dbReference type="Pfam" id="PF02682">
    <property type="entry name" value="CT_C_D"/>
    <property type="match status" value="1"/>
</dbReference>
<evidence type="ECO:0000259" key="16">
    <source>
        <dbReference type="PROSITE" id="PS50979"/>
    </source>
</evidence>
<accession>A0A1K1X6B5</accession>
<dbReference type="Gene3D" id="3.30.470.20">
    <property type="entry name" value="ATP-grasp fold, B domain"/>
    <property type="match status" value="1"/>
</dbReference>
<keyword evidence="10" id="KW-0092">Biotin</keyword>
<dbReference type="InterPro" id="IPR011761">
    <property type="entry name" value="ATP-grasp"/>
</dbReference>
<reference evidence="17 18" key="1">
    <citation type="submission" date="2016-11" db="EMBL/GenBank/DDBJ databases">
        <authorList>
            <person name="Jaros S."/>
            <person name="Januszkiewicz K."/>
            <person name="Wedrychowicz H."/>
        </authorList>
    </citation>
    <scope>NUCLEOTIDE SEQUENCE [LARGE SCALE GENOMIC DNA]</scope>
    <source>
        <strain evidence="17 18">DSM 21637</strain>
    </source>
</reference>
<dbReference type="NCBIfam" id="TIGR00724">
    <property type="entry name" value="urea_amlyse_rel"/>
    <property type="match status" value="1"/>
</dbReference>
<protein>
    <recommendedName>
        <fullName evidence="5">Biotin carboxylase</fullName>
    </recommendedName>
    <alternativeName>
        <fullName evidence="11">Acetyl-coenzyme A carboxylase biotin carboxylase subunit A</fullName>
    </alternativeName>
</protein>
<dbReference type="InterPro" id="IPR050856">
    <property type="entry name" value="Biotin_carboxylase_complex"/>
</dbReference>
<dbReference type="InterPro" id="IPR016185">
    <property type="entry name" value="PreATP-grasp_dom_sf"/>
</dbReference>
<dbReference type="GO" id="GO:0016787">
    <property type="term" value="F:hydrolase activity"/>
    <property type="evidence" value="ECO:0007669"/>
    <property type="project" value="UniProtKB-KW"/>
</dbReference>
<dbReference type="Pfam" id="PF02785">
    <property type="entry name" value="Biotin_carb_C"/>
    <property type="match status" value="1"/>
</dbReference>
<dbReference type="PANTHER" id="PTHR18866">
    <property type="entry name" value="CARBOXYLASE:PYRUVATE/ACETYL-COA/PROPIONYL-COA CARBOXYLASE"/>
    <property type="match status" value="1"/>
</dbReference>
<sequence length="1234" mass="133982">MNATSHRYFSTVLIANRGEIACRAIRTLKRLGIRSVAVYAEDDRNAVHVREADVAVSLAGHRADETYLDMDKILAAAKNTGAEAIYPGYGFLSESAEFAERCDIEGITFIGPTASQIRDFGLKHRARALAEAAGVPLTPGSDLLQSLEQALEEAERISYPVMLKSTAGGGGIGMTRCNTADELREAYDRVVRLGQQYFNDGSVFLEHCIDHARHVEVQLLGDGLGEVVALGERDCSLQRRHQKVVEETPAPHLPAATRKALIEAAESLGRSVNYRSAGTVEFIYDADKDAFYFLEVNTRLQVEHPVTECVTGLDLIEQMLAVAAGQADLAPLRNITPQGAAMEVRVYAENPLKNFQPSPGSLSEVILPDDLPGIRVDGCVENGSEVSSGFDPMIAKIIAYGEDRAEALSRLRAALAATRFYGIPTNLEYLRAVLADQGFAAGQVSTRALDHFSYTSRSVEVLVPGTYTSVQDLPGRLGYWDIGVPPSGPMDDKAFALANRLVGNLADAAGIEATLIGPTLKFNIDTVIAVTGACESATLDDQPLPGWQAVAVKAGQVLNLGQAKSGCRAYLAIRGGLDVPVYLGSRSTFALGQFGGFCGRTLRAGDLLELLPETTDLAAPAQAPAELVPAYGQQWQIGVLVGPHGAPDFFTQASFETFFATDWEVHYNANRLGVRLVGPVLEWARTDGGEAGLHPSNVHDCEYAIGAVNFTGDSPVILMKDGPSLGGFVCPVTIARAELWKVGQVKPGDTIRFVPMTFDAAVALEQAWDQAINILQPLPSALRALPPLDASLIAEKTDAATFNASAAAASPCVLATLPATDERPQVVYRQAGDGYILMEYGENLLDLTTRIRVHLLMNALKDRAIPGVLELAPGVRSLQIRYDGQQLHQQELLQRLLQLEDTLVDPSQVKMPTRVLHLPMAFEDSATLDAVQRYRETVRDQAPWLPNNVDFISRINGVSREQVQETLYSARYLVLGLGDVYLGAPCAVPVDPRHRLLSSKYNPARTHTAEGTVGIGGMYMCIYGMDSPGGYQLVGRTLPIWNTWLKNRQFAPDAPWLLRFFDQVCFYPVTEEELDVLREDFRHGRFQCRIEQEVFDVEQYQQFLEDQADSISAFQSRQQQAFSEEISRWSAEDIAPPAITQAETPDTGEGLDASKTPVTAEIAGNVWKLLVEPGTEVEAGDTLLVLEAMKMEVAIKAPVAGLLEGFSCTPGKAVRAGELLAIIAKEDATEEVSA</sequence>
<name>A0A1K1X6B5_9GAMM</name>
<dbReference type="PROSITE" id="PS50975">
    <property type="entry name" value="ATP_GRASP"/>
    <property type="match status" value="1"/>
</dbReference>
<dbReference type="InterPro" id="IPR000089">
    <property type="entry name" value="Biotin_lipoyl"/>
</dbReference>
<dbReference type="SUPFAM" id="SSF51230">
    <property type="entry name" value="Single hybrid motif"/>
    <property type="match status" value="1"/>
</dbReference>
<evidence type="ECO:0000256" key="5">
    <source>
        <dbReference type="ARBA" id="ARBA00017242"/>
    </source>
</evidence>
<dbReference type="GO" id="GO:0004075">
    <property type="term" value="F:biotin carboxylase activity"/>
    <property type="evidence" value="ECO:0007669"/>
    <property type="project" value="UniProtKB-EC"/>
</dbReference>
<comment type="cofactor">
    <cofactor evidence="1">
        <name>biotin</name>
        <dbReference type="ChEBI" id="CHEBI:57586"/>
    </cofactor>
</comment>
<dbReference type="SUPFAM" id="SSF160467">
    <property type="entry name" value="PH0987 N-terminal domain-like"/>
    <property type="match status" value="1"/>
</dbReference>
<dbReference type="Pfam" id="PF02786">
    <property type="entry name" value="CPSase_L_D2"/>
    <property type="match status" value="1"/>
</dbReference>
<dbReference type="SUPFAM" id="SSF52440">
    <property type="entry name" value="PreATP-grasp domain"/>
    <property type="match status" value="1"/>
</dbReference>
<feature type="domain" description="ATP-grasp" evidence="15">
    <location>
        <begin position="127"/>
        <end position="324"/>
    </location>
</feature>
<dbReference type="SMART" id="SM00797">
    <property type="entry name" value="AHS2"/>
    <property type="match status" value="1"/>
</dbReference>
<dbReference type="Proteomes" id="UP000182350">
    <property type="component" value="Unassembled WGS sequence"/>
</dbReference>
<dbReference type="FunFam" id="3.40.50.20:FF:000010">
    <property type="entry name" value="Propionyl-CoA carboxylase subunit alpha"/>
    <property type="match status" value="1"/>
</dbReference>
<dbReference type="PANTHER" id="PTHR18866:SF128">
    <property type="entry name" value="UREA AMIDOLYASE"/>
    <property type="match status" value="1"/>
</dbReference>
<evidence type="ECO:0000256" key="3">
    <source>
        <dbReference type="ARBA" id="ARBA00004956"/>
    </source>
</evidence>
<dbReference type="GO" id="GO:0046872">
    <property type="term" value="F:metal ion binding"/>
    <property type="evidence" value="ECO:0007669"/>
    <property type="project" value="InterPro"/>
</dbReference>
<dbReference type="Gene3D" id="2.40.50.100">
    <property type="match status" value="1"/>
</dbReference>
<evidence type="ECO:0000256" key="1">
    <source>
        <dbReference type="ARBA" id="ARBA00001953"/>
    </source>
</evidence>
<proteinExistence type="predicted"/>
<keyword evidence="7 13" id="KW-0547">Nucleotide-binding</keyword>
<dbReference type="SMART" id="SM00878">
    <property type="entry name" value="Biotin_carb_C"/>
    <property type="match status" value="1"/>
</dbReference>
<dbReference type="CDD" id="cd06850">
    <property type="entry name" value="biotinyl_domain"/>
    <property type="match status" value="1"/>
</dbReference>
<dbReference type="InterPro" id="IPR001882">
    <property type="entry name" value="Biotin_BS"/>
</dbReference>
<dbReference type="SUPFAM" id="SSF56059">
    <property type="entry name" value="Glutathione synthetase ATP-binding domain-like"/>
    <property type="match status" value="1"/>
</dbReference>
<evidence type="ECO:0000313" key="17">
    <source>
        <dbReference type="EMBL" id="SFX45063.1"/>
    </source>
</evidence>
<evidence type="ECO:0000259" key="15">
    <source>
        <dbReference type="PROSITE" id="PS50975"/>
    </source>
</evidence>
<dbReference type="STRING" id="1122209.SAMN02745752_01735"/>
<dbReference type="InterPro" id="IPR014084">
    <property type="entry name" value="Urea_COase"/>
</dbReference>
<comment type="function">
    <text evidence="2">This protein is a component of the acetyl coenzyme A carboxylase complex; first, biotin carboxylase catalyzes the carboxylation of the carrier protein and then the transcarboxylase transfers the carboxyl group to form malonyl-CoA.</text>
</comment>
<evidence type="ECO:0000256" key="9">
    <source>
        <dbReference type="ARBA" id="ARBA00022840"/>
    </source>
</evidence>
<feature type="domain" description="Biotin carboxylation" evidence="16">
    <location>
        <begin position="8"/>
        <end position="454"/>
    </location>
</feature>
<evidence type="ECO:0000259" key="14">
    <source>
        <dbReference type="PROSITE" id="PS50968"/>
    </source>
</evidence>
<evidence type="ECO:0000256" key="2">
    <source>
        <dbReference type="ARBA" id="ARBA00003761"/>
    </source>
</evidence>
<dbReference type="RefSeq" id="WP_072325972.1">
    <property type="nucleotide sequence ID" value="NZ_FPJW01000005.1"/>
</dbReference>
<comment type="pathway">
    <text evidence="3">Lipid metabolism; malonyl-CoA biosynthesis; malonyl-CoA from acetyl-CoA: step 1/1.</text>
</comment>
<dbReference type="InterPro" id="IPR003833">
    <property type="entry name" value="CT_C_D"/>
</dbReference>
<dbReference type="Pfam" id="PF00289">
    <property type="entry name" value="Biotin_carb_N"/>
    <property type="match status" value="1"/>
</dbReference>
<dbReference type="InterPro" id="IPR005482">
    <property type="entry name" value="Biotin_COase_C"/>
</dbReference>
<dbReference type="PROSITE" id="PS00866">
    <property type="entry name" value="CPSASE_1"/>
    <property type="match status" value="1"/>
</dbReference>
<evidence type="ECO:0000313" key="18">
    <source>
        <dbReference type="Proteomes" id="UP000182350"/>
    </source>
</evidence>
<evidence type="ECO:0000256" key="8">
    <source>
        <dbReference type="ARBA" id="ARBA00022801"/>
    </source>
</evidence>
<dbReference type="NCBIfam" id="TIGR02712">
    <property type="entry name" value="urea_carbox"/>
    <property type="match status" value="1"/>
</dbReference>
<dbReference type="EMBL" id="FPJW01000005">
    <property type="protein sequence ID" value="SFX45063.1"/>
    <property type="molecule type" value="Genomic_DNA"/>
</dbReference>
<dbReference type="PROSITE" id="PS00867">
    <property type="entry name" value="CPSASE_2"/>
    <property type="match status" value="1"/>
</dbReference>
<comment type="subunit">
    <text evidence="4">Acetyl-CoA carboxylase is a heterohexamer of biotin carboxyl carrier protein, biotin carboxylase and the two subunits of carboxyl transferase in a 2:2 complex.</text>
</comment>
<evidence type="ECO:0000256" key="10">
    <source>
        <dbReference type="ARBA" id="ARBA00023267"/>
    </source>
</evidence>
<dbReference type="Gene3D" id="3.30.1360.40">
    <property type="match status" value="1"/>
</dbReference>
<dbReference type="InterPro" id="IPR005481">
    <property type="entry name" value="BC-like_N"/>
</dbReference>
<comment type="catalytic activity">
    <reaction evidence="12">
        <text>N(6)-biotinyl-L-lysyl-[protein] + hydrogencarbonate + ATP = N(6)-carboxybiotinyl-L-lysyl-[protein] + ADP + phosphate + H(+)</text>
        <dbReference type="Rhea" id="RHEA:13501"/>
        <dbReference type="Rhea" id="RHEA-COMP:10505"/>
        <dbReference type="Rhea" id="RHEA-COMP:10506"/>
        <dbReference type="ChEBI" id="CHEBI:15378"/>
        <dbReference type="ChEBI" id="CHEBI:17544"/>
        <dbReference type="ChEBI" id="CHEBI:30616"/>
        <dbReference type="ChEBI" id="CHEBI:43474"/>
        <dbReference type="ChEBI" id="CHEBI:83144"/>
        <dbReference type="ChEBI" id="CHEBI:83145"/>
        <dbReference type="ChEBI" id="CHEBI:456216"/>
        <dbReference type="EC" id="6.3.4.14"/>
    </reaction>
</comment>
<dbReference type="OrthoDB" id="9763189at2"/>
<evidence type="ECO:0000256" key="13">
    <source>
        <dbReference type="PROSITE-ProRule" id="PRU00409"/>
    </source>
</evidence>
<evidence type="ECO:0000256" key="12">
    <source>
        <dbReference type="ARBA" id="ARBA00048600"/>
    </source>
</evidence>
<dbReference type="GO" id="GO:0004847">
    <property type="term" value="F:urea carboxylase activity"/>
    <property type="evidence" value="ECO:0007669"/>
    <property type="project" value="TreeGrafter"/>
</dbReference>
<dbReference type="PROSITE" id="PS50979">
    <property type="entry name" value="BC"/>
    <property type="match status" value="1"/>
</dbReference>
<evidence type="ECO:0000256" key="4">
    <source>
        <dbReference type="ARBA" id="ARBA00011750"/>
    </source>
</evidence>
<dbReference type="InterPro" id="IPR011053">
    <property type="entry name" value="Single_hybrid_motif"/>
</dbReference>
<dbReference type="PROSITE" id="PS00188">
    <property type="entry name" value="BIOTIN"/>
    <property type="match status" value="1"/>
</dbReference>
<dbReference type="SMART" id="SM00796">
    <property type="entry name" value="AHS1"/>
    <property type="match status" value="1"/>
</dbReference>
<dbReference type="InterPro" id="IPR011054">
    <property type="entry name" value="Rudment_hybrid_motif"/>
</dbReference>
<dbReference type="SUPFAM" id="SSF50891">
    <property type="entry name" value="Cyclophilin-like"/>
    <property type="match status" value="2"/>
</dbReference>
<dbReference type="InterPro" id="IPR029000">
    <property type="entry name" value="Cyclophilin-like_dom_sf"/>
</dbReference>
<keyword evidence="18" id="KW-1185">Reference proteome</keyword>
<keyword evidence="9 13" id="KW-0067">ATP-binding</keyword>
<keyword evidence="8" id="KW-0378">Hydrolase</keyword>
<organism evidence="17 18">
    <name type="scientific">Marinospirillum alkaliphilum DSM 21637</name>
    <dbReference type="NCBI Taxonomy" id="1122209"/>
    <lineage>
        <taxon>Bacteria</taxon>
        <taxon>Pseudomonadati</taxon>
        <taxon>Pseudomonadota</taxon>
        <taxon>Gammaproteobacteria</taxon>
        <taxon>Oceanospirillales</taxon>
        <taxon>Oceanospirillaceae</taxon>
        <taxon>Marinospirillum</taxon>
    </lineage>
</organism>
<evidence type="ECO:0000256" key="11">
    <source>
        <dbReference type="ARBA" id="ARBA00033786"/>
    </source>
</evidence>
<dbReference type="InterPro" id="IPR011764">
    <property type="entry name" value="Biotin_carboxylation_dom"/>
</dbReference>
<gene>
    <name evidence="17" type="ORF">SAMN02745752_01735</name>
</gene>
<dbReference type="SUPFAM" id="SSF51246">
    <property type="entry name" value="Rudiment single hybrid motif"/>
    <property type="match status" value="1"/>
</dbReference>
<dbReference type="Pfam" id="PF00364">
    <property type="entry name" value="Biotin_lipoyl"/>
    <property type="match status" value="1"/>
</dbReference>